<protein>
    <submittedName>
        <fullName evidence="4">Neurabin-1-like isoform X1</fullName>
    </submittedName>
</protein>
<dbReference type="OrthoDB" id="62701at2759"/>
<evidence type="ECO:0000256" key="3">
    <source>
        <dbReference type="SAM" id="MobiDB-lite"/>
    </source>
</evidence>
<gene>
    <name evidence="4" type="ORF">PACLA_8A029484</name>
</gene>
<evidence type="ECO:0000313" key="5">
    <source>
        <dbReference type="Proteomes" id="UP001152795"/>
    </source>
</evidence>
<evidence type="ECO:0000313" key="4">
    <source>
        <dbReference type="EMBL" id="CAB3987153.1"/>
    </source>
</evidence>
<dbReference type="EMBL" id="CACRXK020001127">
    <property type="protein sequence ID" value="CAB3987153.1"/>
    <property type="molecule type" value="Genomic_DNA"/>
</dbReference>
<sequence>MEEYSDIFAKNNIDGNELLTMDSARIKAIGVQPKHQKVLKKKLKELRSEMEKQEKQRLKNRKGSKKGKKVPFWKGKYDVSAQQ</sequence>
<dbReference type="InterPro" id="IPR013761">
    <property type="entry name" value="SAM/pointed_sf"/>
</dbReference>
<feature type="region of interest" description="Disordered" evidence="3">
    <location>
        <begin position="48"/>
        <end position="70"/>
    </location>
</feature>
<dbReference type="InterPro" id="IPR043446">
    <property type="entry name" value="Neurabin-like"/>
</dbReference>
<reference evidence="4" key="1">
    <citation type="submission" date="2020-04" db="EMBL/GenBank/DDBJ databases">
        <authorList>
            <person name="Alioto T."/>
            <person name="Alioto T."/>
            <person name="Gomez Garrido J."/>
        </authorList>
    </citation>
    <scope>NUCLEOTIDE SEQUENCE</scope>
    <source>
        <strain evidence="4">A484AB</strain>
    </source>
</reference>
<dbReference type="Gene3D" id="1.10.150.50">
    <property type="entry name" value="Transcription Factor, Ets-1"/>
    <property type="match status" value="1"/>
</dbReference>
<dbReference type="Proteomes" id="UP001152795">
    <property type="component" value="Unassembled WGS sequence"/>
</dbReference>
<organism evidence="4 5">
    <name type="scientific">Paramuricea clavata</name>
    <name type="common">Red gorgonian</name>
    <name type="synonym">Violescent sea-whip</name>
    <dbReference type="NCBI Taxonomy" id="317549"/>
    <lineage>
        <taxon>Eukaryota</taxon>
        <taxon>Metazoa</taxon>
        <taxon>Cnidaria</taxon>
        <taxon>Anthozoa</taxon>
        <taxon>Octocorallia</taxon>
        <taxon>Malacalcyonacea</taxon>
        <taxon>Plexauridae</taxon>
        <taxon>Paramuricea</taxon>
    </lineage>
</organism>
<keyword evidence="2" id="KW-0175">Coiled coil</keyword>
<dbReference type="AlphaFoldDB" id="A0A6S7G8L0"/>
<dbReference type="PANTHER" id="PTHR16154">
    <property type="entry name" value="NEURABIN"/>
    <property type="match status" value="1"/>
</dbReference>
<dbReference type="Pfam" id="PF00536">
    <property type="entry name" value="SAM_1"/>
    <property type="match status" value="1"/>
</dbReference>
<evidence type="ECO:0000256" key="1">
    <source>
        <dbReference type="ARBA" id="ARBA00022553"/>
    </source>
</evidence>
<dbReference type="SUPFAM" id="SSF47769">
    <property type="entry name" value="SAM/Pointed domain"/>
    <property type="match status" value="1"/>
</dbReference>
<dbReference type="PANTHER" id="PTHR16154:SF6">
    <property type="entry name" value="SPINOPHILIN, ISOFORM J"/>
    <property type="match status" value="1"/>
</dbReference>
<keyword evidence="5" id="KW-1185">Reference proteome</keyword>
<proteinExistence type="predicted"/>
<accession>A0A6S7G8L0</accession>
<keyword evidence="1" id="KW-0597">Phosphoprotein</keyword>
<name>A0A6S7G8L0_PARCT</name>
<dbReference type="InterPro" id="IPR001660">
    <property type="entry name" value="SAM"/>
</dbReference>
<feature type="compositionally biased region" description="Basic and acidic residues" evidence="3">
    <location>
        <begin position="48"/>
        <end position="57"/>
    </location>
</feature>
<evidence type="ECO:0000256" key="2">
    <source>
        <dbReference type="ARBA" id="ARBA00023054"/>
    </source>
</evidence>
<feature type="compositionally biased region" description="Basic residues" evidence="3">
    <location>
        <begin position="58"/>
        <end position="70"/>
    </location>
</feature>
<comment type="caution">
    <text evidence="4">The sequence shown here is derived from an EMBL/GenBank/DDBJ whole genome shotgun (WGS) entry which is preliminary data.</text>
</comment>